<feature type="compositionally biased region" description="Low complexity" evidence="1">
    <location>
        <begin position="71"/>
        <end position="80"/>
    </location>
</feature>
<protein>
    <submittedName>
        <fullName evidence="2">Uncharacterized protein</fullName>
    </submittedName>
</protein>
<feature type="region of interest" description="Disordered" evidence="1">
    <location>
        <begin position="59"/>
        <end position="80"/>
    </location>
</feature>
<feature type="compositionally biased region" description="Low complexity" evidence="1">
    <location>
        <begin position="12"/>
        <end position="23"/>
    </location>
</feature>
<sequence>MVKFEYGDSTEEPTTPTSTKSSPYFDDAASPCCDLDTSMILENKTVDTYEIEETIVLAPSPQHLKHDDAQASASEESSTVSSTFSVEDALSLHDSVTRIVNIGNCGDKIPPGLLTQAVNVRIMRVGVNYSSLPDVDMIGRQLMKAADDMDNIAERFEAFTVEIYSMGLFLTLYVLS</sequence>
<proteinExistence type="predicted"/>
<dbReference type="RefSeq" id="XP_045963421.1">
    <property type="nucleotide sequence ID" value="XM_046099069.1"/>
</dbReference>
<name>A0A9P8UVV7_9PEZI</name>
<reference evidence="2" key="1">
    <citation type="journal article" date="2021" name="Nat. Commun.">
        <title>Genetic determinants of endophytism in the Arabidopsis root mycobiome.</title>
        <authorList>
            <person name="Mesny F."/>
            <person name="Miyauchi S."/>
            <person name="Thiergart T."/>
            <person name="Pickel B."/>
            <person name="Atanasova L."/>
            <person name="Karlsson M."/>
            <person name="Huettel B."/>
            <person name="Barry K.W."/>
            <person name="Haridas S."/>
            <person name="Chen C."/>
            <person name="Bauer D."/>
            <person name="Andreopoulos W."/>
            <person name="Pangilinan J."/>
            <person name="LaButti K."/>
            <person name="Riley R."/>
            <person name="Lipzen A."/>
            <person name="Clum A."/>
            <person name="Drula E."/>
            <person name="Henrissat B."/>
            <person name="Kohler A."/>
            <person name="Grigoriev I.V."/>
            <person name="Martin F.M."/>
            <person name="Hacquard S."/>
        </authorList>
    </citation>
    <scope>NUCLEOTIDE SEQUENCE</scope>
    <source>
        <strain evidence="2">MPI-SDFR-AT-0073</strain>
    </source>
</reference>
<dbReference type="Proteomes" id="UP000758603">
    <property type="component" value="Unassembled WGS sequence"/>
</dbReference>
<feature type="region of interest" description="Disordered" evidence="1">
    <location>
        <begin position="1"/>
        <end position="26"/>
    </location>
</feature>
<evidence type="ECO:0000313" key="2">
    <source>
        <dbReference type="EMBL" id="KAH6659290.1"/>
    </source>
</evidence>
<evidence type="ECO:0000256" key="1">
    <source>
        <dbReference type="SAM" id="MobiDB-lite"/>
    </source>
</evidence>
<dbReference type="AlphaFoldDB" id="A0A9P8UVV7"/>
<dbReference type="GeneID" id="70127961"/>
<keyword evidence="3" id="KW-1185">Reference proteome</keyword>
<organism evidence="2 3">
    <name type="scientific">Truncatella angustata</name>
    <dbReference type="NCBI Taxonomy" id="152316"/>
    <lineage>
        <taxon>Eukaryota</taxon>
        <taxon>Fungi</taxon>
        <taxon>Dikarya</taxon>
        <taxon>Ascomycota</taxon>
        <taxon>Pezizomycotina</taxon>
        <taxon>Sordariomycetes</taxon>
        <taxon>Xylariomycetidae</taxon>
        <taxon>Amphisphaeriales</taxon>
        <taxon>Sporocadaceae</taxon>
        <taxon>Truncatella</taxon>
    </lineage>
</organism>
<evidence type="ECO:0000313" key="3">
    <source>
        <dbReference type="Proteomes" id="UP000758603"/>
    </source>
</evidence>
<dbReference type="EMBL" id="JAGPXC010000001">
    <property type="protein sequence ID" value="KAH6659290.1"/>
    <property type="molecule type" value="Genomic_DNA"/>
</dbReference>
<comment type="caution">
    <text evidence="2">The sequence shown here is derived from an EMBL/GenBank/DDBJ whole genome shotgun (WGS) entry which is preliminary data.</text>
</comment>
<accession>A0A9P8UVV7</accession>
<gene>
    <name evidence="2" type="ORF">BKA67DRAFT_529455</name>
</gene>